<organism evidence="9 10">
    <name type="scientific">Candidatus Terraquivivens tikiterensis</name>
    <dbReference type="NCBI Taxonomy" id="1980982"/>
    <lineage>
        <taxon>Archaea</taxon>
        <taxon>Nitrososphaerota</taxon>
        <taxon>Candidatus Wolframiiraptoraceae</taxon>
        <taxon>Candidatus Terraquivivens</taxon>
    </lineage>
</organism>
<dbReference type="NCBIfam" id="TIGR01488">
    <property type="entry name" value="HAD-SF-IB"/>
    <property type="match status" value="1"/>
</dbReference>
<dbReference type="Pfam" id="PF00702">
    <property type="entry name" value="Hydrolase"/>
    <property type="match status" value="1"/>
</dbReference>
<evidence type="ECO:0000256" key="8">
    <source>
        <dbReference type="ARBA" id="ARBA00023299"/>
    </source>
</evidence>
<comment type="pathway">
    <text evidence="2">Amino-acid biosynthesis; L-serine biosynthesis; L-serine from 3-phospho-D-glycerate: step 3/3.</text>
</comment>
<dbReference type="PANTHER" id="PTHR43344:SF2">
    <property type="entry name" value="PHOSPHOSERINE PHOSPHATASE"/>
    <property type="match status" value="1"/>
</dbReference>
<evidence type="ECO:0000313" key="9">
    <source>
        <dbReference type="EMBL" id="PUA31528.1"/>
    </source>
</evidence>
<dbReference type="Proteomes" id="UP000244066">
    <property type="component" value="Unassembled WGS sequence"/>
</dbReference>
<gene>
    <name evidence="9" type="ORF">B9J98_06160</name>
</gene>
<dbReference type="EMBL" id="NDWU01000016">
    <property type="protein sequence ID" value="PUA31528.1"/>
    <property type="molecule type" value="Genomic_DNA"/>
</dbReference>
<keyword evidence="6" id="KW-0378">Hydrolase</keyword>
<dbReference type="GO" id="GO:0006564">
    <property type="term" value="P:L-serine biosynthetic process"/>
    <property type="evidence" value="ECO:0007669"/>
    <property type="project" value="UniProtKB-KW"/>
</dbReference>
<protein>
    <recommendedName>
        <fullName evidence="3">phosphoserine phosphatase</fullName>
        <ecNumber evidence="3">3.1.3.3</ecNumber>
    </recommendedName>
</protein>
<keyword evidence="7" id="KW-0460">Magnesium</keyword>
<dbReference type="GO" id="GO:0036424">
    <property type="term" value="F:L-phosphoserine phosphatase activity"/>
    <property type="evidence" value="ECO:0007669"/>
    <property type="project" value="TreeGrafter"/>
</dbReference>
<evidence type="ECO:0000256" key="2">
    <source>
        <dbReference type="ARBA" id="ARBA00005135"/>
    </source>
</evidence>
<keyword evidence="8" id="KW-0718">Serine biosynthesis</keyword>
<evidence type="ECO:0000256" key="5">
    <source>
        <dbReference type="ARBA" id="ARBA00022723"/>
    </source>
</evidence>
<dbReference type="GO" id="GO:0005737">
    <property type="term" value="C:cytoplasm"/>
    <property type="evidence" value="ECO:0007669"/>
    <property type="project" value="TreeGrafter"/>
</dbReference>
<accession>A0A2R7Y211</accession>
<evidence type="ECO:0000256" key="3">
    <source>
        <dbReference type="ARBA" id="ARBA00012640"/>
    </source>
</evidence>
<dbReference type="PANTHER" id="PTHR43344">
    <property type="entry name" value="PHOSPHOSERINE PHOSPHATASE"/>
    <property type="match status" value="1"/>
</dbReference>
<proteinExistence type="predicted"/>
<comment type="caution">
    <text evidence="9">The sequence shown here is derived from an EMBL/GenBank/DDBJ whole genome shotgun (WGS) entry which is preliminary data.</text>
</comment>
<dbReference type="Gene3D" id="3.40.50.1000">
    <property type="entry name" value="HAD superfamily/HAD-like"/>
    <property type="match status" value="1"/>
</dbReference>
<sequence>MLRTYADVNTMSRRGSPKLVVLDCDGVLVDGYTSIFVAERLGFGEELRSVYKDLLTSAISFRQAMDRALRLFLGTKEGEIRELLMQVPLMQGAEEAVRSMKSNGLIVGTISTGASQYFLDILGERIGLDFFVGTRVRIENGVFVNIEQPIVDLENKGRILSEIASSYGIRLSECAAVGDDASNVPLFKLVGTSIMFDSGCLERELLRMRLGAFEKAKLRLRLWLAKRYVRNNALYVVKSKNLMDVLNVIGINRP</sequence>
<dbReference type="InterPro" id="IPR036412">
    <property type="entry name" value="HAD-like_sf"/>
</dbReference>
<keyword evidence="5" id="KW-0479">Metal-binding</keyword>
<name>A0A2R7Y211_9ARCH</name>
<dbReference type="AlphaFoldDB" id="A0A2R7Y211"/>
<keyword evidence="4" id="KW-0028">Amino-acid biosynthesis</keyword>
<dbReference type="GO" id="GO:0000287">
    <property type="term" value="F:magnesium ion binding"/>
    <property type="evidence" value="ECO:0007669"/>
    <property type="project" value="TreeGrafter"/>
</dbReference>
<reference evidence="9 10" key="1">
    <citation type="submission" date="2017-04" db="EMBL/GenBank/DDBJ databases">
        <title>Draft Aigarchaeota genome from a New Zealand hot spring.</title>
        <authorList>
            <person name="Reysenbach A.-L."/>
            <person name="Donaho J.A."/>
            <person name="Gerhart J."/>
            <person name="Kelley J.F."/>
            <person name="Kouba K."/>
            <person name="Podar M."/>
            <person name="Stott M."/>
        </authorList>
    </citation>
    <scope>NUCLEOTIDE SEQUENCE [LARGE SCALE GENOMIC DNA]</scope>
    <source>
        <strain evidence="9">NZ13_MG1</strain>
    </source>
</reference>
<evidence type="ECO:0000256" key="4">
    <source>
        <dbReference type="ARBA" id="ARBA00022605"/>
    </source>
</evidence>
<comment type="cofactor">
    <cofactor evidence="1">
        <name>Mg(2+)</name>
        <dbReference type="ChEBI" id="CHEBI:18420"/>
    </cofactor>
</comment>
<dbReference type="InterPro" id="IPR023214">
    <property type="entry name" value="HAD_sf"/>
</dbReference>
<dbReference type="SUPFAM" id="SSF56784">
    <property type="entry name" value="HAD-like"/>
    <property type="match status" value="1"/>
</dbReference>
<dbReference type="InterPro" id="IPR050582">
    <property type="entry name" value="HAD-like_SerB"/>
</dbReference>
<evidence type="ECO:0000313" key="10">
    <source>
        <dbReference type="Proteomes" id="UP000244066"/>
    </source>
</evidence>
<evidence type="ECO:0000256" key="6">
    <source>
        <dbReference type="ARBA" id="ARBA00022801"/>
    </source>
</evidence>
<evidence type="ECO:0000256" key="7">
    <source>
        <dbReference type="ARBA" id="ARBA00022842"/>
    </source>
</evidence>
<evidence type="ECO:0000256" key="1">
    <source>
        <dbReference type="ARBA" id="ARBA00001946"/>
    </source>
</evidence>
<dbReference type="EC" id="3.1.3.3" evidence="3"/>